<dbReference type="RefSeq" id="WP_077840862.1">
    <property type="nucleotide sequence ID" value="NZ_JABTAE010000001.1"/>
</dbReference>
<reference evidence="3 4" key="1">
    <citation type="submission" date="2016-05" db="EMBL/GenBank/DDBJ databases">
        <title>Microbial solvent formation.</title>
        <authorList>
            <person name="Poehlein A."/>
            <person name="Montoya Solano J.D."/>
            <person name="Flitsch S."/>
            <person name="Krabben P."/>
            <person name="Duerre P."/>
            <person name="Daniel R."/>
        </authorList>
    </citation>
    <scope>NUCLEOTIDE SEQUENCE [LARGE SCALE GENOMIC DNA]</scope>
    <source>
        <strain evidence="3 4">DSM 53</strain>
    </source>
</reference>
<evidence type="ECO:0000259" key="2">
    <source>
        <dbReference type="PROSITE" id="PS51833"/>
    </source>
</evidence>
<dbReference type="EMBL" id="LZZI01000168">
    <property type="protein sequence ID" value="OOM54234.1"/>
    <property type="molecule type" value="Genomic_DNA"/>
</dbReference>
<dbReference type="InterPro" id="IPR014408">
    <property type="entry name" value="dGMP_Pdiesterase_EAL/HD-GYP"/>
</dbReference>
<protein>
    <submittedName>
        <fullName evidence="3">EAL domain protein</fullName>
    </submittedName>
</protein>
<dbReference type="SUPFAM" id="SSF109604">
    <property type="entry name" value="HD-domain/PDEase-like"/>
    <property type="match status" value="1"/>
</dbReference>
<gene>
    <name evidence="3" type="ORF">CLBCK_46860</name>
</gene>
<dbReference type="SUPFAM" id="SSF141868">
    <property type="entry name" value="EAL domain-like"/>
    <property type="match status" value="1"/>
</dbReference>
<proteinExistence type="predicted"/>
<comment type="caution">
    <text evidence="3">The sequence shown here is derived from an EMBL/GenBank/DDBJ whole genome shotgun (WGS) entry which is preliminary data.</text>
</comment>
<organism evidence="3 4">
    <name type="scientific">Clostridium beijerinckii</name>
    <name type="common">Clostridium MP</name>
    <dbReference type="NCBI Taxonomy" id="1520"/>
    <lineage>
        <taxon>Bacteria</taxon>
        <taxon>Bacillati</taxon>
        <taxon>Bacillota</taxon>
        <taxon>Clostridia</taxon>
        <taxon>Eubacteriales</taxon>
        <taxon>Clostridiaceae</taxon>
        <taxon>Clostridium</taxon>
    </lineage>
</organism>
<dbReference type="Pfam" id="PF08668">
    <property type="entry name" value="HDOD"/>
    <property type="match status" value="1"/>
</dbReference>
<dbReference type="PROSITE" id="PS50883">
    <property type="entry name" value="EAL"/>
    <property type="match status" value="1"/>
</dbReference>
<dbReference type="PIRSF" id="PIRSF003180">
    <property type="entry name" value="DiGMPpdiest_YuxH"/>
    <property type="match status" value="1"/>
</dbReference>
<evidence type="ECO:0000313" key="3">
    <source>
        <dbReference type="EMBL" id="OOM54234.1"/>
    </source>
</evidence>
<dbReference type="PROSITE" id="PS51833">
    <property type="entry name" value="HDOD"/>
    <property type="match status" value="1"/>
</dbReference>
<dbReference type="Gene3D" id="1.10.3210.10">
    <property type="entry name" value="Hypothetical protein af1432"/>
    <property type="match status" value="1"/>
</dbReference>
<dbReference type="Gene3D" id="3.20.20.450">
    <property type="entry name" value="EAL domain"/>
    <property type="match status" value="1"/>
</dbReference>
<dbReference type="InterPro" id="IPR001633">
    <property type="entry name" value="EAL_dom"/>
</dbReference>
<dbReference type="SMART" id="SM00052">
    <property type="entry name" value="EAL"/>
    <property type="match status" value="1"/>
</dbReference>
<dbReference type="InterPro" id="IPR052340">
    <property type="entry name" value="RNase_Y/CdgJ"/>
</dbReference>
<evidence type="ECO:0000259" key="1">
    <source>
        <dbReference type="PROSITE" id="PS50883"/>
    </source>
</evidence>
<feature type="domain" description="EAL" evidence="1">
    <location>
        <begin position="1"/>
        <end position="205"/>
    </location>
</feature>
<name>A0A1S8RLZ0_CLOBE</name>
<evidence type="ECO:0000313" key="4">
    <source>
        <dbReference type="Proteomes" id="UP000190973"/>
    </source>
</evidence>
<sequence>MDIFVARQPIFNRKNEVVAYELLFRNGQNNFYNNANGDEATLKVIANTFYTFDFKDITDNKKAFINFTEELIKKEIATILPKEYVVIEILENIEPNDEIVDACKRLKKRGFILALDDFVFHTKYIKLIEIADIIKIDFKITTGDGRKKVFELKKINNKIKFLAEKVENKEEYDEALKLGYSYFQGYYFSKPIVLSRKNIPTNKDTAIKILKLINKEDFDFSKLEELIIKDLGLSYKIIKLINSSAYCLKNEVRSIKYAIALLGRKEIIKWLYVVLLNDLKENNTDELIKVSLQRAKLCELICNMSEYKNNVYSAYMVGLFSVMDAILNCSIEVILKELYINDEIKEGLIEKDNFLNKILKLAINYEKGKWENVEFYTKEIGVNDNKLAEAYIDAIKWADDVVS</sequence>
<dbReference type="PANTHER" id="PTHR33525:SF4">
    <property type="entry name" value="CYCLIC DI-GMP PHOSPHODIESTERASE CDGJ"/>
    <property type="match status" value="1"/>
</dbReference>
<feature type="domain" description="HDOD" evidence="2">
    <location>
        <begin position="199"/>
        <end position="386"/>
    </location>
</feature>
<dbReference type="PANTHER" id="PTHR33525">
    <property type="match status" value="1"/>
</dbReference>
<accession>A0A1S8RLZ0</accession>
<dbReference type="Proteomes" id="UP000190973">
    <property type="component" value="Unassembled WGS sequence"/>
</dbReference>
<dbReference type="Pfam" id="PF00563">
    <property type="entry name" value="EAL"/>
    <property type="match status" value="1"/>
</dbReference>
<dbReference type="AlphaFoldDB" id="A0A1S8RLZ0"/>
<dbReference type="InterPro" id="IPR035919">
    <property type="entry name" value="EAL_sf"/>
</dbReference>
<dbReference type="InterPro" id="IPR013976">
    <property type="entry name" value="HDOD"/>
</dbReference>